<dbReference type="GeneID" id="54478596"/>
<organism evidence="2 3">
    <name type="scientific">Neohortaea acidophila</name>
    <dbReference type="NCBI Taxonomy" id="245834"/>
    <lineage>
        <taxon>Eukaryota</taxon>
        <taxon>Fungi</taxon>
        <taxon>Dikarya</taxon>
        <taxon>Ascomycota</taxon>
        <taxon>Pezizomycotina</taxon>
        <taxon>Dothideomycetes</taxon>
        <taxon>Dothideomycetidae</taxon>
        <taxon>Mycosphaerellales</taxon>
        <taxon>Teratosphaeriaceae</taxon>
        <taxon>Neohortaea</taxon>
    </lineage>
</organism>
<dbReference type="EMBL" id="MU001640">
    <property type="protein sequence ID" value="KAF2479933.1"/>
    <property type="molecule type" value="Genomic_DNA"/>
</dbReference>
<gene>
    <name evidence="2" type="ORF">BDY17DRAFT_326935</name>
</gene>
<keyword evidence="1" id="KW-1133">Transmembrane helix</keyword>
<sequence>MPTLIPPTYHPYLANTAALIACVPTAVGIIGLRNPSAILGIFESAPLSSTATAQDHKLLDGFIRLFAARDIAVGVTTLAIWYHGCRGGKREGYATLGTAMLVAAGLVVMDGLVSRWVNGRGEWKHWGFAPVSLGIAGALLGYI</sequence>
<keyword evidence="3" id="KW-1185">Reference proteome</keyword>
<feature type="transmembrane region" description="Helical" evidence="1">
    <location>
        <begin position="93"/>
        <end position="113"/>
    </location>
</feature>
<accession>A0A6A6PKA1</accession>
<feature type="transmembrane region" description="Helical" evidence="1">
    <location>
        <begin position="12"/>
        <end position="32"/>
    </location>
</feature>
<evidence type="ECO:0008006" key="4">
    <source>
        <dbReference type="Google" id="ProtNLM"/>
    </source>
</evidence>
<dbReference type="Pfam" id="PF14087">
    <property type="entry name" value="DUF4267"/>
    <property type="match status" value="1"/>
</dbReference>
<dbReference type="InterPro" id="IPR025363">
    <property type="entry name" value="DUF4267"/>
</dbReference>
<keyword evidence="1" id="KW-0812">Transmembrane</keyword>
<name>A0A6A6PKA1_9PEZI</name>
<protein>
    <recommendedName>
        <fullName evidence="4">Integral membrane protein</fullName>
    </recommendedName>
</protein>
<evidence type="ECO:0000256" key="1">
    <source>
        <dbReference type="SAM" id="Phobius"/>
    </source>
</evidence>
<reference evidence="2" key="1">
    <citation type="journal article" date="2020" name="Stud. Mycol.">
        <title>101 Dothideomycetes genomes: a test case for predicting lifestyles and emergence of pathogens.</title>
        <authorList>
            <person name="Haridas S."/>
            <person name="Albert R."/>
            <person name="Binder M."/>
            <person name="Bloem J."/>
            <person name="Labutti K."/>
            <person name="Salamov A."/>
            <person name="Andreopoulos B."/>
            <person name="Baker S."/>
            <person name="Barry K."/>
            <person name="Bills G."/>
            <person name="Bluhm B."/>
            <person name="Cannon C."/>
            <person name="Castanera R."/>
            <person name="Culley D."/>
            <person name="Daum C."/>
            <person name="Ezra D."/>
            <person name="Gonzalez J."/>
            <person name="Henrissat B."/>
            <person name="Kuo A."/>
            <person name="Liang C."/>
            <person name="Lipzen A."/>
            <person name="Lutzoni F."/>
            <person name="Magnuson J."/>
            <person name="Mondo S."/>
            <person name="Nolan M."/>
            <person name="Ohm R."/>
            <person name="Pangilinan J."/>
            <person name="Park H.-J."/>
            <person name="Ramirez L."/>
            <person name="Alfaro M."/>
            <person name="Sun H."/>
            <person name="Tritt A."/>
            <person name="Yoshinaga Y."/>
            <person name="Zwiers L.-H."/>
            <person name="Turgeon B."/>
            <person name="Goodwin S."/>
            <person name="Spatafora J."/>
            <person name="Crous P."/>
            <person name="Grigoriev I."/>
        </authorList>
    </citation>
    <scope>NUCLEOTIDE SEQUENCE</scope>
    <source>
        <strain evidence="2">CBS 113389</strain>
    </source>
</reference>
<dbReference type="OrthoDB" id="5216128at2759"/>
<keyword evidence="1" id="KW-0472">Membrane</keyword>
<evidence type="ECO:0000313" key="3">
    <source>
        <dbReference type="Proteomes" id="UP000799767"/>
    </source>
</evidence>
<dbReference type="AlphaFoldDB" id="A0A6A6PKA1"/>
<dbReference type="Proteomes" id="UP000799767">
    <property type="component" value="Unassembled WGS sequence"/>
</dbReference>
<feature type="transmembrane region" description="Helical" evidence="1">
    <location>
        <begin position="62"/>
        <end position="81"/>
    </location>
</feature>
<dbReference type="RefSeq" id="XP_033586503.1">
    <property type="nucleotide sequence ID" value="XM_033737594.1"/>
</dbReference>
<proteinExistence type="predicted"/>
<evidence type="ECO:0000313" key="2">
    <source>
        <dbReference type="EMBL" id="KAF2479933.1"/>
    </source>
</evidence>